<keyword evidence="2" id="KW-0503">Monooxygenase</keyword>
<evidence type="ECO:0000313" key="3">
    <source>
        <dbReference type="Proteomes" id="UP000215377"/>
    </source>
</evidence>
<dbReference type="InterPro" id="IPR011008">
    <property type="entry name" value="Dimeric_a/b-barrel"/>
</dbReference>
<dbReference type="SUPFAM" id="SSF54909">
    <property type="entry name" value="Dimeric alpha+beta barrel"/>
    <property type="match status" value="1"/>
</dbReference>
<accession>A0A225NT55</accession>
<sequence length="115" mass="12966">MIAIIFEVIPAEGRKDAYLDIAAEMRPMVEEIDGFLSVERFQSLTNPDKLLSLSFFRDEEAVAEWRKLSAHRRAQSKGRAGLFADYRLRVAHVLRDYGLTDRAEAPGDSLDTHGG</sequence>
<comment type="caution">
    <text evidence="2">The sequence shown here is derived from an EMBL/GenBank/DDBJ whole genome shotgun (WGS) entry which is preliminary data.</text>
</comment>
<dbReference type="Gene3D" id="3.30.70.100">
    <property type="match status" value="1"/>
</dbReference>
<protein>
    <submittedName>
        <fullName evidence="2">Antibiotic biosynthesis monooxygenase</fullName>
    </submittedName>
</protein>
<gene>
    <name evidence="2" type="ORF">ATO3_07440</name>
</gene>
<dbReference type="Pfam" id="PF03992">
    <property type="entry name" value="ABM"/>
    <property type="match status" value="1"/>
</dbReference>
<evidence type="ECO:0000259" key="1">
    <source>
        <dbReference type="PROSITE" id="PS51725"/>
    </source>
</evidence>
<name>A0A225NT55_9RHOB</name>
<feature type="domain" description="ABM" evidence="1">
    <location>
        <begin position="1"/>
        <end position="90"/>
    </location>
</feature>
<dbReference type="AlphaFoldDB" id="A0A225NT55"/>
<dbReference type="EMBL" id="AQQR01000002">
    <property type="protein sequence ID" value="OWU75998.1"/>
    <property type="molecule type" value="Genomic_DNA"/>
</dbReference>
<dbReference type="Proteomes" id="UP000215377">
    <property type="component" value="Unassembled WGS sequence"/>
</dbReference>
<reference evidence="2 3" key="1">
    <citation type="submission" date="2013-04" db="EMBL/GenBank/DDBJ databases">
        <title>Oceanicola sp. 22II1-22F33 Genome Sequencing.</title>
        <authorList>
            <person name="Lai Q."/>
            <person name="Li G."/>
            <person name="Shao Z."/>
        </authorList>
    </citation>
    <scope>NUCLEOTIDE SEQUENCE [LARGE SCALE GENOMIC DNA]</scope>
    <source>
        <strain evidence="2 3">22II1-22F33</strain>
    </source>
</reference>
<dbReference type="GO" id="GO:0004497">
    <property type="term" value="F:monooxygenase activity"/>
    <property type="evidence" value="ECO:0007669"/>
    <property type="project" value="UniProtKB-KW"/>
</dbReference>
<dbReference type="PANTHER" id="PTHR37811">
    <property type="entry name" value="BLL5343 PROTEIN"/>
    <property type="match status" value="1"/>
</dbReference>
<keyword evidence="2" id="KW-0560">Oxidoreductase</keyword>
<dbReference type="OrthoDB" id="9797060at2"/>
<evidence type="ECO:0000313" key="2">
    <source>
        <dbReference type="EMBL" id="OWU75998.1"/>
    </source>
</evidence>
<dbReference type="InterPro" id="IPR007138">
    <property type="entry name" value="ABM_dom"/>
</dbReference>
<dbReference type="RefSeq" id="WP_088649191.1">
    <property type="nucleotide sequence ID" value="NZ_AQQR01000002.1"/>
</dbReference>
<organism evidence="2 3">
    <name type="scientific">Marinibacterium profundimaris</name>
    <dbReference type="NCBI Taxonomy" id="1679460"/>
    <lineage>
        <taxon>Bacteria</taxon>
        <taxon>Pseudomonadati</taxon>
        <taxon>Pseudomonadota</taxon>
        <taxon>Alphaproteobacteria</taxon>
        <taxon>Rhodobacterales</taxon>
        <taxon>Paracoccaceae</taxon>
        <taxon>Marinibacterium</taxon>
    </lineage>
</organism>
<proteinExistence type="predicted"/>
<dbReference type="InterPro" id="IPR052936">
    <property type="entry name" value="Jasmonate_Hydroxylase-like"/>
</dbReference>
<keyword evidence="3" id="KW-1185">Reference proteome</keyword>
<dbReference type="PANTHER" id="PTHR37811:SF2">
    <property type="entry name" value="ABM DOMAIN-CONTAINING PROTEIN"/>
    <property type="match status" value="1"/>
</dbReference>
<dbReference type="PROSITE" id="PS51725">
    <property type="entry name" value="ABM"/>
    <property type="match status" value="1"/>
</dbReference>